<dbReference type="InterPro" id="IPR039374">
    <property type="entry name" value="SIP_fam"/>
</dbReference>
<dbReference type="Gene3D" id="3.40.50.80">
    <property type="entry name" value="Nucleotide-binding domain of ferredoxin-NADP reductase (FNR) module"/>
    <property type="match status" value="1"/>
</dbReference>
<organism evidence="3 4">
    <name type="scientific">Paracoccus onubensis</name>
    <dbReference type="NCBI Taxonomy" id="1675788"/>
    <lineage>
        <taxon>Bacteria</taxon>
        <taxon>Pseudomonadati</taxon>
        <taxon>Pseudomonadota</taxon>
        <taxon>Alphaproteobacteria</taxon>
        <taxon>Rhodobacterales</taxon>
        <taxon>Paracoccaceae</taxon>
        <taxon>Paracoccus</taxon>
    </lineage>
</organism>
<dbReference type="GO" id="GO:0016491">
    <property type="term" value="F:oxidoreductase activity"/>
    <property type="evidence" value="ECO:0007669"/>
    <property type="project" value="InterPro"/>
</dbReference>
<feature type="domain" description="FAD-binding FR-type" evidence="2">
    <location>
        <begin position="106"/>
        <end position="231"/>
    </location>
</feature>
<dbReference type="OrthoDB" id="9814826at2"/>
<evidence type="ECO:0000313" key="4">
    <source>
        <dbReference type="Proteomes" id="UP000284202"/>
    </source>
</evidence>
<dbReference type="Pfam" id="PF08021">
    <property type="entry name" value="FAD_binding_9"/>
    <property type="match status" value="1"/>
</dbReference>
<comment type="caution">
    <text evidence="3">The sequence shown here is derived from an EMBL/GenBank/DDBJ whole genome shotgun (WGS) entry which is preliminary data.</text>
</comment>
<dbReference type="InterPro" id="IPR017927">
    <property type="entry name" value="FAD-bd_FR_type"/>
</dbReference>
<evidence type="ECO:0000313" key="3">
    <source>
        <dbReference type="EMBL" id="RJE84966.1"/>
    </source>
</evidence>
<dbReference type="PROSITE" id="PS51384">
    <property type="entry name" value="FAD_FR"/>
    <property type="match status" value="1"/>
</dbReference>
<dbReference type="InterPro" id="IPR039261">
    <property type="entry name" value="FNR_nucleotide-bd"/>
</dbReference>
<keyword evidence="4" id="KW-1185">Reference proteome</keyword>
<dbReference type="SUPFAM" id="SSF63380">
    <property type="entry name" value="Riboflavin synthase domain-like"/>
    <property type="match status" value="1"/>
</dbReference>
<dbReference type="EMBL" id="QZCG01000007">
    <property type="protein sequence ID" value="RJE84966.1"/>
    <property type="molecule type" value="Genomic_DNA"/>
</dbReference>
<gene>
    <name evidence="3" type="ORF">D3P04_11745</name>
</gene>
<dbReference type="Proteomes" id="UP000284202">
    <property type="component" value="Unassembled WGS sequence"/>
</dbReference>
<protein>
    <submittedName>
        <fullName evidence="3">Siderophore-interacting protein</fullName>
    </submittedName>
</protein>
<sequence>MTELICHARLTLPNNGDYIDAITDRLASFQAQPEPAAPGVTRLRYAFGWAEIAVDGRQVSLCGGAPDPDGLARLKDLMATAFKLYAKTDVPQIRWQGDGADDRRLDSFRLMRVISAGNLTPHMRRIRLSGEGLDRFAAFGNMHVRLLLPSDAVPAPVWPVAGTDGLACWPDPDRRPLPRVYTIRRMDAAAGWVDIDMLMHDSDGPGASWARNAQPGEPVGMIGPLGRPLNSDAQHFIMGADEAGLPALARLLETLPPAVTGTAFIEITSANECQPIDNRTGIRVEWLLRDPNSAPGEKLAGRIMTEGWPDRADSFGWFAAEAGPALTIRHFWRSELGLGRNQTLAAAYWKRGRAGLMAG</sequence>
<dbReference type="PANTHER" id="PTHR30157:SF0">
    <property type="entry name" value="NADPH-DEPENDENT FERRIC-CHELATE REDUCTASE"/>
    <property type="match status" value="1"/>
</dbReference>
<reference evidence="4" key="1">
    <citation type="submission" date="2018-09" db="EMBL/GenBank/DDBJ databases">
        <title>Acidovorax cavernicola nov. sp. isolated from Gruta de las Maravillas (Aracena, Spain).</title>
        <authorList>
            <person name="Jurado V."/>
            <person name="Gutierrez-Patricio S."/>
            <person name="Gonzalez-Pimentel J.L."/>
            <person name="Miller A.Z."/>
            <person name="Laiz L."/>
            <person name="Saiz-Jimenez C."/>
        </authorList>
    </citation>
    <scope>NUCLEOTIDE SEQUENCE [LARGE SCALE GENOMIC DNA]</scope>
    <source>
        <strain evidence="4">1011MAR3C25</strain>
    </source>
</reference>
<dbReference type="InterPro" id="IPR007037">
    <property type="entry name" value="SIP_rossman_dom"/>
</dbReference>
<dbReference type="CDD" id="cd06193">
    <property type="entry name" value="siderophore_interacting"/>
    <property type="match status" value="1"/>
</dbReference>
<evidence type="ECO:0000259" key="2">
    <source>
        <dbReference type="PROSITE" id="PS51384"/>
    </source>
</evidence>
<comment type="similarity">
    <text evidence="1">Belongs to the SIP oxidoreductase family.</text>
</comment>
<dbReference type="RefSeq" id="WP_119749052.1">
    <property type="nucleotide sequence ID" value="NZ_QZCG01000007.1"/>
</dbReference>
<evidence type="ECO:0000256" key="1">
    <source>
        <dbReference type="ARBA" id="ARBA00035644"/>
    </source>
</evidence>
<dbReference type="Gene3D" id="2.40.30.10">
    <property type="entry name" value="Translation factors"/>
    <property type="match status" value="1"/>
</dbReference>
<accession>A0A418SVI8</accession>
<dbReference type="InterPro" id="IPR017938">
    <property type="entry name" value="Riboflavin_synthase-like_b-brl"/>
</dbReference>
<dbReference type="Pfam" id="PF04954">
    <property type="entry name" value="SIP"/>
    <property type="match status" value="1"/>
</dbReference>
<name>A0A418SVI8_9RHOB</name>
<dbReference type="PANTHER" id="PTHR30157">
    <property type="entry name" value="FERRIC REDUCTASE, NADPH-DEPENDENT"/>
    <property type="match status" value="1"/>
</dbReference>
<proteinExistence type="inferred from homology"/>
<dbReference type="AlphaFoldDB" id="A0A418SVI8"/>
<dbReference type="InterPro" id="IPR013113">
    <property type="entry name" value="SIP_FAD-bd"/>
</dbReference>